<dbReference type="InterPro" id="IPR035906">
    <property type="entry name" value="MetI-like_sf"/>
</dbReference>
<sequence>MFKYVLYRLIQAIPAMIGVTIIGFFLVHIVPGGPAQAMLGAKATPQKIAEIDRIYGLNKPIIVQYGIWMVQLLHGNLGTSYFYNESVWKLIRINMPRTLAIVGIGILLAHIGSVLLGSIQAYYKNSIFDYVATTITYFFYAMPFFWLGIIMIMFFSIDLSWFPSGGLSNPLNPNPGFGSWVAHTTLPVLTLVIGTIAQWAQYMRTSMDETLVQDYVRTARSKGVGEVRVVMVHALRNSILPLITLLGFALPSLFSGALFIEVVFNYPGMGLLFWNAALQRDYPTILGIVVLTGLLTIFGNLLADLLYGVIDPRIKYT</sequence>
<keyword evidence="3" id="KW-1003">Cell membrane</keyword>
<accession>A0A2T2WM85</accession>
<protein>
    <submittedName>
        <fullName evidence="9">ABC transporter permease</fullName>
    </submittedName>
</protein>
<evidence type="ECO:0000259" key="8">
    <source>
        <dbReference type="PROSITE" id="PS50928"/>
    </source>
</evidence>
<dbReference type="EMBL" id="PXYV01000006">
    <property type="protein sequence ID" value="PSR23352.1"/>
    <property type="molecule type" value="Genomic_DNA"/>
</dbReference>
<feature type="domain" description="ABC transmembrane type-1" evidence="8">
    <location>
        <begin position="95"/>
        <end position="307"/>
    </location>
</feature>
<evidence type="ECO:0000256" key="7">
    <source>
        <dbReference type="RuleBase" id="RU363032"/>
    </source>
</evidence>
<dbReference type="GO" id="GO:0055085">
    <property type="term" value="P:transmembrane transport"/>
    <property type="evidence" value="ECO:0007669"/>
    <property type="project" value="InterPro"/>
</dbReference>
<dbReference type="Pfam" id="PF19300">
    <property type="entry name" value="BPD_transp_1_N"/>
    <property type="match status" value="1"/>
</dbReference>
<dbReference type="Pfam" id="PF00528">
    <property type="entry name" value="BPD_transp_1"/>
    <property type="match status" value="1"/>
</dbReference>
<dbReference type="PANTHER" id="PTHR43163:SF6">
    <property type="entry name" value="DIPEPTIDE TRANSPORT SYSTEM PERMEASE PROTEIN DPPB-RELATED"/>
    <property type="match status" value="1"/>
</dbReference>
<dbReference type="GO" id="GO:0005886">
    <property type="term" value="C:plasma membrane"/>
    <property type="evidence" value="ECO:0007669"/>
    <property type="project" value="UniProtKB-SubCell"/>
</dbReference>
<evidence type="ECO:0000313" key="9">
    <source>
        <dbReference type="EMBL" id="PSR23352.1"/>
    </source>
</evidence>
<feature type="transmembrane region" description="Helical" evidence="7">
    <location>
        <begin position="12"/>
        <end position="30"/>
    </location>
</feature>
<dbReference type="InterPro" id="IPR000515">
    <property type="entry name" value="MetI-like"/>
</dbReference>
<evidence type="ECO:0000256" key="2">
    <source>
        <dbReference type="ARBA" id="ARBA00022448"/>
    </source>
</evidence>
<comment type="similarity">
    <text evidence="7">Belongs to the binding-protein-dependent transport system permease family.</text>
</comment>
<name>A0A2T2WM85_9FIRM</name>
<dbReference type="PROSITE" id="PS50928">
    <property type="entry name" value="ABC_TM1"/>
    <property type="match status" value="1"/>
</dbReference>
<keyword evidence="5 7" id="KW-1133">Transmembrane helix</keyword>
<dbReference type="PANTHER" id="PTHR43163">
    <property type="entry name" value="DIPEPTIDE TRANSPORT SYSTEM PERMEASE PROTEIN DPPB-RELATED"/>
    <property type="match status" value="1"/>
</dbReference>
<keyword evidence="6 7" id="KW-0472">Membrane</keyword>
<gene>
    <name evidence="9" type="ORF">C7B45_03290</name>
</gene>
<keyword evidence="4 7" id="KW-0812">Transmembrane</keyword>
<evidence type="ECO:0000256" key="3">
    <source>
        <dbReference type="ARBA" id="ARBA00022475"/>
    </source>
</evidence>
<dbReference type="Proteomes" id="UP000241848">
    <property type="component" value="Unassembled WGS sequence"/>
</dbReference>
<dbReference type="Gene3D" id="1.10.3720.10">
    <property type="entry name" value="MetI-like"/>
    <property type="match status" value="1"/>
</dbReference>
<dbReference type="SUPFAM" id="SSF161098">
    <property type="entry name" value="MetI-like"/>
    <property type="match status" value="1"/>
</dbReference>
<evidence type="ECO:0000256" key="1">
    <source>
        <dbReference type="ARBA" id="ARBA00004651"/>
    </source>
</evidence>
<evidence type="ECO:0000256" key="4">
    <source>
        <dbReference type="ARBA" id="ARBA00022692"/>
    </source>
</evidence>
<feature type="transmembrane region" description="Helical" evidence="7">
    <location>
        <begin position="284"/>
        <end position="310"/>
    </location>
</feature>
<dbReference type="CDD" id="cd06261">
    <property type="entry name" value="TM_PBP2"/>
    <property type="match status" value="1"/>
</dbReference>
<comment type="subcellular location">
    <subcellularLocation>
        <location evidence="1 7">Cell membrane</location>
        <topology evidence="1 7">Multi-pass membrane protein</topology>
    </subcellularLocation>
</comment>
<evidence type="ECO:0000256" key="5">
    <source>
        <dbReference type="ARBA" id="ARBA00022989"/>
    </source>
</evidence>
<proteinExistence type="inferred from homology"/>
<dbReference type="InterPro" id="IPR045621">
    <property type="entry name" value="BPD_transp_1_N"/>
</dbReference>
<evidence type="ECO:0000256" key="6">
    <source>
        <dbReference type="ARBA" id="ARBA00023136"/>
    </source>
</evidence>
<feature type="transmembrane region" description="Helical" evidence="7">
    <location>
        <begin position="99"/>
        <end position="123"/>
    </location>
</feature>
<feature type="transmembrane region" description="Helical" evidence="7">
    <location>
        <begin position="135"/>
        <end position="157"/>
    </location>
</feature>
<dbReference type="AlphaFoldDB" id="A0A2T2WM85"/>
<evidence type="ECO:0000313" key="10">
    <source>
        <dbReference type="Proteomes" id="UP000241848"/>
    </source>
</evidence>
<organism evidence="9 10">
    <name type="scientific">Sulfobacillus acidophilus</name>
    <dbReference type="NCBI Taxonomy" id="53633"/>
    <lineage>
        <taxon>Bacteria</taxon>
        <taxon>Bacillati</taxon>
        <taxon>Bacillota</taxon>
        <taxon>Clostridia</taxon>
        <taxon>Eubacteriales</taxon>
        <taxon>Clostridiales Family XVII. Incertae Sedis</taxon>
        <taxon>Sulfobacillus</taxon>
    </lineage>
</organism>
<reference evidence="9 10" key="1">
    <citation type="journal article" date="2014" name="BMC Genomics">
        <title>Comparison of environmental and isolate Sulfobacillus genomes reveals diverse carbon, sulfur, nitrogen, and hydrogen metabolisms.</title>
        <authorList>
            <person name="Justice N.B."/>
            <person name="Norman A."/>
            <person name="Brown C.T."/>
            <person name="Singh A."/>
            <person name="Thomas B.C."/>
            <person name="Banfield J.F."/>
        </authorList>
    </citation>
    <scope>NUCLEOTIDE SEQUENCE [LARGE SCALE GENOMIC DNA]</scope>
    <source>
        <strain evidence="9">AMDSBA3</strain>
    </source>
</reference>
<keyword evidence="2 7" id="KW-0813">Transport</keyword>
<feature type="transmembrane region" description="Helical" evidence="7">
    <location>
        <begin position="239"/>
        <end position="264"/>
    </location>
</feature>
<comment type="caution">
    <text evidence="9">The sequence shown here is derived from an EMBL/GenBank/DDBJ whole genome shotgun (WGS) entry which is preliminary data.</text>
</comment>
<feature type="transmembrane region" description="Helical" evidence="7">
    <location>
        <begin position="177"/>
        <end position="197"/>
    </location>
</feature>